<dbReference type="Pfam" id="PF00454">
    <property type="entry name" value="PI3_PI4_kinase"/>
    <property type="match status" value="1"/>
</dbReference>
<evidence type="ECO:0000259" key="16">
    <source>
        <dbReference type="PROSITE" id="PS51190"/>
    </source>
</evidence>
<comment type="similarity">
    <text evidence="2">Belongs to the PI3/PI4-kinase family. ATM subfamily.</text>
</comment>
<evidence type="ECO:0000256" key="4">
    <source>
        <dbReference type="ARBA" id="ARBA00022527"/>
    </source>
</evidence>
<gene>
    <name evidence="17" type="ORF">BN980_GECA05s01946g</name>
</gene>
<dbReference type="InterPro" id="IPR050517">
    <property type="entry name" value="DDR_Repair_Kinase"/>
</dbReference>
<evidence type="ECO:0000256" key="11">
    <source>
        <dbReference type="ARBA" id="ARBA00023242"/>
    </source>
</evidence>
<dbReference type="GO" id="GO:0004674">
    <property type="term" value="F:protein serine/threonine kinase activity"/>
    <property type="evidence" value="ECO:0007669"/>
    <property type="project" value="UniProtKB-KW"/>
</dbReference>
<evidence type="ECO:0000259" key="14">
    <source>
        <dbReference type="PROSITE" id="PS50290"/>
    </source>
</evidence>
<dbReference type="InterPro" id="IPR014009">
    <property type="entry name" value="PIK_FAT"/>
</dbReference>
<evidence type="ECO:0000256" key="3">
    <source>
        <dbReference type="ARBA" id="ARBA00012513"/>
    </source>
</evidence>
<dbReference type="InterPro" id="IPR036940">
    <property type="entry name" value="PI3/4_kinase_cat_sf"/>
</dbReference>
<dbReference type="STRING" id="1173061.A0A0J9X9H5"/>
<dbReference type="GO" id="GO:0005524">
    <property type="term" value="F:ATP binding"/>
    <property type="evidence" value="ECO:0007669"/>
    <property type="project" value="UniProtKB-KW"/>
</dbReference>
<feature type="domain" description="PI3K/PI4K catalytic" evidence="14">
    <location>
        <begin position="2071"/>
        <end position="2372"/>
    </location>
</feature>
<proteinExistence type="inferred from homology"/>
<keyword evidence="18" id="KW-1185">Reference proteome</keyword>
<dbReference type="SUPFAM" id="SSF56112">
    <property type="entry name" value="Protein kinase-like (PK-like)"/>
    <property type="match status" value="1"/>
</dbReference>
<dbReference type="Pfam" id="PF23593">
    <property type="entry name" value="HEAT_ATR"/>
    <property type="match status" value="1"/>
</dbReference>
<feature type="domain" description="FAT" evidence="15">
    <location>
        <begin position="1348"/>
        <end position="1943"/>
    </location>
</feature>
<comment type="catalytic activity">
    <reaction evidence="13">
        <text>L-seryl-[protein] + ATP = O-phospho-L-seryl-[protein] + ADP + H(+)</text>
        <dbReference type="Rhea" id="RHEA:17989"/>
        <dbReference type="Rhea" id="RHEA-COMP:9863"/>
        <dbReference type="Rhea" id="RHEA-COMP:11604"/>
        <dbReference type="ChEBI" id="CHEBI:15378"/>
        <dbReference type="ChEBI" id="CHEBI:29999"/>
        <dbReference type="ChEBI" id="CHEBI:30616"/>
        <dbReference type="ChEBI" id="CHEBI:83421"/>
        <dbReference type="ChEBI" id="CHEBI:456216"/>
        <dbReference type="EC" id="2.7.11.1"/>
    </reaction>
</comment>
<keyword evidence="4" id="KW-0723">Serine/threonine-protein kinase</keyword>
<evidence type="ECO:0000256" key="6">
    <source>
        <dbReference type="ARBA" id="ARBA00022741"/>
    </source>
</evidence>
<dbReference type="InterPro" id="IPR057564">
    <property type="entry name" value="HEAT_ATR"/>
</dbReference>
<dbReference type="Gene3D" id="3.30.1010.10">
    <property type="entry name" value="Phosphatidylinositol 3-kinase Catalytic Subunit, Chain A, domain 4"/>
    <property type="match status" value="1"/>
</dbReference>
<dbReference type="SUPFAM" id="SSF48371">
    <property type="entry name" value="ARM repeat"/>
    <property type="match status" value="1"/>
</dbReference>
<accession>A0A0J9X9H5</accession>
<feature type="domain" description="FATC" evidence="16">
    <location>
        <begin position="2373"/>
        <end position="2405"/>
    </location>
</feature>
<dbReference type="EC" id="2.7.11.1" evidence="3"/>
<evidence type="ECO:0000259" key="15">
    <source>
        <dbReference type="PROSITE" id="PS51189"/>
    </source>
</evidence>
<dbReference type="SMART" id="SM00146">
    <property type="entry name" value="PI3Kc"/>
    <property type="match status" value="1"/>
</dbReference>
<sequence length="2405" mass="274527">MKFFSQSRVKLPPGGELSMSQQHALVFSQPETAFSQSENRDKLLRELLEAEQQHFVLDFSTAMSLLKVMLKQLPAANKHSSPLSEKLINQTINSLETIKMTLTLVSRNFVSPDEVSEFEHMYKVLLSSVFELFTYNSKSINTQVGFFIRSVLVTVTSRSIFWKSSGQICNHLLSICAHINAFLDGRNSNALSALPGTLSHLELSRMQAVEVSLTILQAFFRAILFSKDFQILCSQSKHATINQVSSDLWHYLKLVPFESDADPSCLNAHLLFSNICSISLKVDFCRELWVQLGLAWLFRIHKSISITSLSNDIIHTACSLGLDLIEFSSHHNITSIPHYVTPQFDLEVGNSSVESDMVKVFYIFTLVVNNASLPDKIKIIKTVSDFNSAFLRRRALEIAEALEKQENYLSTSFSMTDLFKASFISTDIDTLSALKLFITDNFSSLSDSNKQWVIKRVGLSNCILQGHLNPKTLSCSQCNAGIVDWQSDRALSTDFTYIFSEILDNQVLHDSIPLRLECITSMKRVLISENLDFKINSCPIGTWLVECFKSSNRQLRLAAASIFPYFISSDRVGSIFNYLSSINLRHEQYLAETLTQTWGYLGKILDGDELNYVLLKLIDFLGSTHPLHSKFAFYQLWSIARHKNISCWDMMSSFWPTISYSVFRRYITHPQICSRFTELLQVTTSHLIQKTYRYSVPYLVDENFGDVLKAIGENANISVSQMLCDSLPKTVAVLLLNDSSEMHHKVMTLLSKADENFKRTQLAQIINSHRLAITFELLKMYKPDDSDLSNKISQEFAFIGALLYHNEIKQNSKKDPGEYLVDENILGLVIQFSEAVIEKKLSTPFSEKVFSLRGLSKLILCSGNSLSQSIPQIFAILQTAMETRKLHTHALKTWFDMIKKLQSSDLERVIDLTFSVIIQKWPIMYSSSKQQARSIFLFLLHERRNDMERLVKERGLPSLSSLLPDLQDVYDEIHDMRKAITSPLGQLKMLLTRSQDENVYVVRQTLEDICGFISREQETIRSILSNPATQHVISSLIRSLLNLPHKFQQINNDDISTLCAQCIGFLGSVESSKVDIHSYERPIIIINNFGDADETMKFVLHFIEKYLLKFFVSTTNPSRQAFLAYGIQEYLKFCDLTPASIKISPGEEYWKSFSLQSRLLLTPLMSSKYTISASSSSNASTKLTYPIFSPSISHFQWLQTFTLDMLSKAQGRNAETLFTLCRKIIKNQDLSLYYFIIPYVTMNVVCSDNKVEQENLLSEINTILSIDLIKFQNDSTELERVKKFFDVIFSMVDYFTQTLRKRQQALITSASAQERERVNKSANKTSPTDSDPFVRTISAFLKKIPATLMATRSFECKSYSRSLLYWEEYLRETIRKEDKSNEPQALESEKSYSTEDVYFKCMEIYAKIDDPDSLDGITTCFSSLPVLGKVFQYENTGNWDYALEWYEMLSKTSQWNIDLEYNMMKAIKNSGRYEDLLTRIDSYGNQNFDLPTNFLCLGIEAAWLTGDFDKLQLWVDRVPVTKSVSSIYEFNVGKALIALSESDYSMFHQHIKGAYKAIGSVLESSPATVVRESYESIIRLHGLADLESIGSLDRERFASIDEGAVTQKQLSKQLNERLEILGSNYDAKRYLLALRRAAMKASHLEYSKLEIELSWIATAKNSRKQHQYPLALRASIQSLPSDRFEAHIEYAKLLWAQEDHRAAIHALDSFVPNGLLKYLQSKAKQAVTPAGNSNLSATDEILGKATLLQTRWMEASGYANGLEIRERYDLISKVHSKWEKAHYYMAKYHQHVYESQLLLDPSTRTSESHFGDYVTIIVRSYIISLQFGFKYVYETLPKLITLWLEFSTKVDVVDLQSHEADQSKIVQKVIESRRSNLAAINRLLERYSVRVPSYLFYIALPQLFSRLLHHDSKVYHVIQMIIVHVTRTHPRQALWLLFAAVNSDRKERKERGDDLVKKLLSTPATLPSSQNFGLSQTFTPNSDAMTQTNIKSLVNSATKVTKELKNLSRAPVDKKQRRLRLSDLGFDSSCVPTGLVLPVAQCMCITFPSQSAAMKYHTAFPKNSMITIESLDNYCEAMLSLQRPKKIALIGSNGRRYRILCKDKDDVRKDARLNELTRSIDSLLKKDPMASKRKLGICTYWVTPLSEDGGLIEWVEGVKPLREILVENYRARGCNTNFSTIGQGLPPLEKYRAFIKYYRPVLKFWFIENFPEPSSWIDARTKYGRTLAVMSIIGFILGLGDRHGENILFDKTSGGIMHVDFDCLFDKARALGEPELVPFRLTHNMVDALGVSGYEGTFRKSCEITLQFLRNHQDMFLTNLETFHYDPISDWKKKKKFISKKIVKNGYKAANTSEEALTSIKNKLRGVLVEETTPLTVAGEVDTLIVQATDEKNLSGMYLGWMAFW</sequence>
<name>A0A0J9X9H5_GEOCN</name>
<dbReference type="PROSITE" id="PS51189">
    <property type="entry name" value="FAT"/>
    <property type="match status" value="1"/>
</dbReference>
<dbReference type="InterPro" id="IPR011009">
    <property type="entry name" value="Kinase-like_dom_sf"/>
</dbReference>
<dbReference type="GO" id="GO:0000723">
    <property type="term" value="P:telomere maintenance"/>
    <property type="evidence" value="ECO:0007669"/>
    <property type="project" value="TreeGrafter"/>
</dbReference>
<dbReference type="CDD" id="cd00892">
    <property type="entry name" value="PIKKc_ATR"/>
    <property type="match status" value="1"/>
</dbReference>
<keyword evidence="6" id="KW-0547">Nucleotide-binding</keyword>
<evidence type="ECO:0000256" key="2">
    <source>
        <dbReference type="ARBA" id="ARBA00010769"/>
    </source>
</evidence>
<dbReference type="GO" id="GO:0005634">
    <property type="term" value="C:nucleus"/>
    <property type="evidence" value="ECO:0007669"/>
    <property type="project" value="UniProtKB-SubCell"/>
</dbReference>
<keyword evidence="7" id="KW-0227">DNA damage</keyword>
<evidence type="ECO:0000256" key="7">
    <source>
        <dbReference type="ARBA" id="ARBA00022763"/>
    </source>
</evidence>
<dbReference type="PANTHER" id="PTHR11139">
    <property type="entry name" value="ATAXIA TELANGIECTASIA MUTATED ATM -RELATED"/>
    <property type="match status" value="1"/>
</dbReference>
<dbReference type="InterPro" id="IPR012993">
    <property type="entry name" value="UME"/>
</dbReference>
<evidence type="ECO:0000256" key="10">
    <source>
        <dbReference type="ARBA" id="ARBA00023204"/>
    </source>
</evidence>
<comment type="catalytic activity">
    <reaction evidence="12">
        <text>L-threonyl-[protein] + ATP = O-phospho-L-threonyl-[protein] + ADP + H(+)</text>
        <dbReference type="Rhea" id="RHEA:46608"/>
        <dbReference type="Rhea" id="RHEA-COMP:11060"/>
        <dbReference type="Rhea" id="RHEA-COMP:11605"/>
        <dbReference type="ChEBI" id="CHEBI:15378"/>
        <dbReference type="ChEBI" id="CHEBI:30013"/>
        <dbReference type="ChEBI" id="CHEBI:30616"/>
        <dbReference type="ChEBI" id="CHEBI:61977"/>
        <dbReference type="ChEBI" id="CHEBI:456216"/>
        <dbReference type="EC" id="2.7.11.1"/>
    </reaction>
</comment>
<reference evidence="17" key="1">
    <citation type="submission" date="2014-03" db="EMBL/GenBank/DDBJ databases">
        <authorList>
            <person name="Casaregola S."/>
        </authorList>
    </citation>
    <scope>NUCLEOTIDE SEQUENCE [LARGE SCALE GENOMIC DNA]</scope>
    <source>
        <strain evidence="17">CLIB 918</strain>
    </source>
</reference>
<dbReference type="GO" id="GO:0006281">
    <property type="term" value="P:DNA repair"/>
    <property type="evidence" value="ECO:0007669"/>
    <property type="project" value="UniProtKB-KW"/>
</dbReference>
<evidence type="ECO:0000256" key="13">
    <source>
        <dbReference type="ARBA" id="ARBA00048679"/>
    </source>
</evidence>
<dbReference type="GO" id="GO:0005694">
    <property type="term" value="C:chromosome"/>
    <property type="evidence" value="ECO:0007669"/>
    <property type="project" value="TreeGrafter"/>
</dbReference>
<evidence type="ECO:0000313" key="18">
    <source>
        <dbReference type="Proteomes" id="UP000242525"/>
    </source>
</evidence>
<dbReference type="OrthoDB" id="381190at2759"/>
<protein>
    <recommendedName>
        <fullName evidence="3">non-specific serine/threonine protein kinase</fullName>
        <ecNumber evidence="3">2.7.11.1</ecNumber>
    </recommendedName>
</protein>
<dbReference type="Proteomes" id="UP000242525">
    <property type="component" value="Unassembled WGS sequence"/>
</dbReference>
<keyword evidence="8 17" id="KW-0418">Kinase</keyword>
<dbReference type="Gene3D" id="1.10.1070.11">
    <property type="entry name" value="Phosphatidylinositol 3-/4-kinase, catalytic domain"/>
    <property type="match status" value="1"/>
</dbReference>
<dbReference type="InterPro" id="IPR003151">
    <property type="entry name" value="PIK-rel_kinase_FAT"/>
</dbReference>
<keyword evidence="11" id="KW-0539">Nucleus</keyword>
<dbReference type="InterPro" id="IPR003152">
    <property type="entry name" value="FATC_dom"/>
</dbReference>
<evidence type="ECO:0000256" key="1">
    <source>
        <dbReference type="ARBA" id="ARBA00004123"/>
    </source>
</evidence>
<dbReference type="Pfam" id="PF02259">
    <property type="entry name" value="FAT"/>
    <property type="match status" value="1"/>
</dbReference>
<dbReference type="Pfam" id="PF25030">
    <property type="entry name" value="M-HEAT_ATR"/>
    <property type="match status" value="1"/>
</dbReference>
<keyword evidence="10" id="KW-0234">DNA repair</keyword>
<evidence type="ECO:0000256" key="12">
    <source>
        <dbReference type="ARBA" id="ARBA00047899"/>
    </source>
</evidence>
<evidence type="ECO:0000256" key="5">
    <source>
        <dbReference type="ARBA" id="ARBA00022679"/>
    </source>
</evidence>
<dbReference type="InterPro" id="IPR056802">
    <property type="entry name" value="ATR-like_M-HEAT"/>
</dbReference>
<dbReference type="PANTHER" id="PTHR11139:SF125">
    <property type="entry name" value="SERINE_THREONINE-PROTEIN KINASE MEC1"/>
    <property type="match status" value="1"/>
</dbReference>
<dbReference type="InterPro" id="IPR018936">
    <property type="entry name" value="PI3/4_kinase_CS"/>
</dbReference>
<dbReference type="SMART" id="SM00802">
    <property type="entry name" value="UME"/>
    <property type="match status" value="1"/>
</dbReference>
<dbReference type="PROSITE" id="PS51190">
    <property type="entry name" value="FATC"/>
    <property type="match status" value="1"/>
</dbReference>
<organism evidence="17 18">
    <name type="scientific">Geotrichum candidum</name>
    <name type="common">Oospora lactis</name>
    <name type="synonym">Dipodascus geotrichum</name>
    <dbReference type="NCBI Taxonomy" id="1173061"/>
    <lineage>
        <taxon>Eukaryota</taxon>
        <taxon>Fungi</taxon>
        <taxon>Dikarya</taxon>
        <taxon>Ascomycota</taxon>
        <taxon>Saccharomycotina</taxon>
        <taxon>Dipodascomycetes</taxon>
        <taxon>Dipodascales</taxon>
        <taxon>Dipodascaceae</taxon>
        <taxon>Geotrichum</taxon>
    </lineage>
</organism>
<keyword evidence="5" id="KW-0808">Transferase</keyword>
<keyword evidence="9" id="KW-0067">ATP-binding</keyword>
<dbReference type="GO" id="GO:0000077">
    <property type="term" value="P:DNA damage checkpoint signaling"/>
    <property type="evidence" value="ECO:0007669"/>
    <property type="project" value="TreeGrafter"/>
</dbReference>
<evidence type="ECO:0000313" key="17">
    <source>
        <dbReference type="EMBL" id="CDO53452.1"/>
    </source>
</evidence>
<evidence type="ECO:0000256" key="8">
    <source>
        <dbReference type="ARBA" id="ARBA00022777"/>
    </source>
</evidence>
<dbReference type="InterPro" id="IPR000403">
    <property type="entry name" value="PI3/4_kinase_cat_dom"/>
</dbReference>
<comment type="subcellular location">
    <subcellularLocation>
        <location evidence="1">Nucleus</location>
    </subcellularLocation>
</comment>
<dbReference type="SMART" id="SM01343">
    <property type="entry name" value="FATC"/>
    <property type="match status" value="1"/>
</dbReference>
<comment type="caution">
    <text evidence="17">The sequence shown here is derived from an EMBL/GenBank/DDBJ whole genome shotgun (WGS) entry which is preliminary data.</text>
</comment>
<evidence type="ECO:0000256" key="9">
    <source>
        <dbReference type="ARBA" id="ARBA00022840"/>
    </source>
</evidence>
<dbReference type="Pfam" id="PF08064">
    <property type="entry name" value="UME"/>
    <property type="match status" value="1"/>
</dbReference>
<dbReference type="Pfam" id="PF02260">
    <property type="entry name" value="FATC"/>
    <property type="match status" value="1"/>
</dbReference>
<dbReference type="InterPro" id="IPR016024">
    <property type="entry name" value="ARM-type_fold"/>
</dbReference>
<dbReference type="PROSITE" id="PS50290">
    <property type="entry name" value="PI3_4_KINASE_3"/>
    <property type="match status" value="1"/>
</dbReference>
<dbReference type="EMBL" id="CCBN010000005">
    <property type="protein sequence ID" value="CDO53452.1"/>
    <property type="molecule type" value="Genomic_DNA"/>
</dbReference>
<dbReference type="PROSITE" id="PS00916">
    <property type="entry name" value="PI3_4_KINASE_2"/>
    <property type="match status" value="1"/>
</dbReference>